<evidence type="ECO:0000256" key="4">
    <source>
        <dbReference type="ARBA" id="ARBA00022692"/>
    </source>
</evidence>
<feature type="transmembrane region" description="Helical" evidence="10">
    <location>
        <begin position="258"/>
        <end position="276"/>
    </location>
</feature>
<accession>A0AAN6S270</accession>
<keyword evidence="4 10" id="KW-0812">Transmembrane</keyword>
<comment type="similarity">
    <text evidence="2">Belongs to the oligopeptide OPT transporter family.</text>
</comment>
<dbReference type="GO" id="GO:0035673">
    <property type="term" value="F:oligopeptide transmembrane transporter activity"/>
    <property type="evidence" value="ECO:0007669"/>
    <property type="project" value="InterPro"/>
</dbReference>
<keyword evidence="12" id="KW-1185">Reference proteome</keyword>
<dbReference type="NCBIfam" id="TIGR00727">
    <property type="entry name" value="ISP4_OPT"/>
    <property type="match status" value="1"/>
</dbReference>
<feature type="transmembrane region" description="Helical" evidence="10">
    <location>
        <begin position="476"/>
        <end position="495"/>
    </location>
</feature>
<feature type="transmembrane region" description="Helical" evidence="10">
    <location>
        <begin position="567"/>
        <end position="586"/>
    </location>
</feature>
<proteinExistence type="inferred from homology"/>
<feature type="transmembrane region" description="Helical" evidence="10">
    <location>
        <begin position="540"/>
        <end position="560"/>
    </location>
</feature>
<protein>
    <submittedName>
        <fullName evidence="11">OPT-domain-containing protein</fullName>
    </submittedName>
</protein>
<feature type="compositionally biased region" description="Basic and acidic residues" evidence="9">
    <location>
        <begin position="18"/>
        <end position="27"/>
    </location>
</feature>
<evidence type="ECO:0000256" key="1">
    <source>
        <dbReference type="ARBA" id="ARBA00004141"/>
    </source>
</evidence>
<feature type="compositionally biased region" description="Basic and acidic residues" evidence="9">
    <location>
        <begin position="1"/>
        <end position="10"/>
    </location>
</feature>
<dbReference type="AlphaFoldDB" id="A0AAN6S270"/>
<dbReference type="EMBL" id="MU853845">
    <property type="protein sequence ID" value="KAK3937774.1"/>
    <property type="molecule type" value="Genomic_DNA"/>
</dbReference>
<dbReference type="Proteomes" id="UP001303473">
    <property type="component" value="Unassembled WGS sequence"/>
</dbReference>
<feature type="transmembrane region" description="Helical" evidence="10">
    <location>
        <begin position="691"/>
        <end position="711"/>
    </location>
</feature>
<keyword evidence="3" id="KW-0813">Transport</keyword>
<evidence type="ECO:0000256" key="8">
    <source>
        <dbReference type="ARBA" id="ARBA00023136"/>
    </source>
</evidence>
<feature type="transmembrane region" description="Helical" evidence="10">
    <location>
        <begin position="282"/>
        <end position="304"/>
    </location>
</feature>
<feature type="transmembrane region" description="Helical" evidence="10">
    <location>
        <begin position="795"/>
        <end position="818"/>
    </location>
</feature>
<organism evidence="11 12">
    <name type="scientific">Diplogelasinospora grovesii</name>
    <dbReference type="NCBI Taxonomy" id="303347"/>
    <lineage>
        <taxon>Eukaryota</taxon>
        <taxon>Fungi</taxon>
        <taxon>Dikarya</taxon>
        <taxon>Ascomycota</taxon>
        <taxon>Pezizomycotina</taxon>
        <taxon>Sordariomycetes</taxon>
        <taxon>Sordariomycetidae</taxon>
        <taxon>Sordariales</taxon>
        <taxon>Diplogelasinosporaceae</taxon>
        <taxon>Diplogelasinospora</taxon>
    </lineage>
</organism>
<dbReference type="GO" id="GO:0016020">
    <property type="term" value="C:membrane"/>
    <property type="evidence" value="ECO:0007669"/>
    <property type="project" value="UniProtKB-SubCell"/>
</dbReference>
<keyword evidence="6" id="KW-0653">Protein transport</keyword>
<feature type="transmembrane region" description="Helical" evidence="10">
    <location>
        <begin position="325"/>
        <end position="341"/>
    </location>
</feature>
<feature type="region of interest" description="Disordered" evidence="9">
    <location>
        <begin position="1"/>
        <end position="28"/>
    </location>
</feature>
<sequence length="861" mass="97621">MDIEKMDSNRARPSPSETSEKGSRTPEEMIATVESPLDRGVEADFNMTESDLLEAKALAGQMSLEQVRSMMKTVLKIHNHDPNFPAKVLEKIKQFLANDRIFEEPEKHHELIYEMKLEAALITNNSPYSEVRAVVDNHDDPTIPCSTIRAWVIGLIFSCILGFINQLFSIRFPAIQVASNVAQLLAYPMGKFCEYTLPDWGVTVFGVRHSLNPGRFSKKEHMLITIMANVAYNTPYTNNIIWSQYLPQFFNQKYAGQFSYQILVALATNFIGYGLAGITRRFLVYPSYCVWPASLVTIALNSAFHMQENKAVEGPFNRTFHMSRYKCFLWALGAMFIYFWLPDYLFTALSAFSWMTWIAPDNINLSVITGFNNGLGVNPWPTWDWNILQFDGTDPLMVPFFSTVNKFLGMFFSMFIVLGLWYSNAWYTGYLPINSNRIFDNTAGLYNVSRSIDHRGIFDAAKYEAYSPAYLSAGNLTVYFMFFAVYPATLMYVILNHRYEVLTGFKNLINSFRKNKDPEIGEYQDVHNRLMASYPEVPEWWYLILLLASIGCGMAGIAGWETYTTPAVVLYGLALCLIFVVPVGIVKAMTGIEVTLNVLAEFIGGSWVAGNALAMNYFKTFGYVTCAHAVWFANDLKLAHYVKIPPRHTFWAQIVATFISSFVCVGILNFQMNDIPNVCTKDAAFKMTCPGINTFFTASVLWGTIGPIKIFGAGGQYTALMAGWGAGLVLPVIIWWVQRRFPNVKWMRQIHPIVLLYGGMYWAPYNLSYVIPALPIGWLSWIWCKNRFLDFWAKYNFVVSAAFSSGIALAGIVMFFTLQFNEIELNWWGNQVNSQGCEAEACTWRTLADGEHFGPGLGQFH</sequence>
<reference evidence="12" key="1">
    <citation type="journal article" date="2023" name="Mol. Phylogenet. Evol.">
        <title>Genome-scale phylogeny and comparative genomics of the fungal order Sordariales.</title>
        <authorList>
            <person name="Hensen N."/>
            <person name="Bonometti L."/>
            <person name="Westerberg I."/>
            <person name="Brannstrom I.O."/>
            <person name="Guillou S."/>
            <person name="Cros-Aarteil S."/>
            <person name="Calhoun S."/>
            <person name="Haridas S."/>
            <person name="Kuo A."/>
            <person name="Mondo S."/>
            <person name="Pangilinan J."/>
            <person name="Riley R."/>
            <person name="LaButti K."/>
            <person name="Andreopoulos B."/>
            <person name="Lipzen A."/>
            <person name="Chen C."/>
            <person name="Yan M."/>
            <person name="Daum C."/>
            <person name="Ng V."/>
            <person name="Clum A."/>
            <person name="Steindorff A."/>
            <person name="Ohm R.A."/>
            <person name="Martin F."/>
            <person name="Silar P."/>
            <person name="Natvig D.O."/>
            <person name="Lalanne C."/>
            <person name="Gautier V."/>
            <person name="Ament-Velasquez S.L."/>
            <person name="Kruys A."/>
            <person name="Hutchinson M.I."/>
            <person name="Powell A.J."/>
            <person name="Barry K."/>
            <person name="Miller A.N."/>
            <person name="Grigoriev I.V."/>
            <person name="Debuchy R."/>
            <person name="Gladieux P."/>
            <person name="Hiltunen Thoren M."/>
            <person name="Johannesson H."/>
        </authorList>
    </citation>
    <scope>NUCLEOTIDE SEQUENCE [LARGE SCALE GENOMIC DNA]</scope>
    <source>
        <strain evidence="12">CBS 340.73</strain>
    </source>
</reference>
<dbReference type="InterPro" id="IPR004813">
    <property type="entry name" value="OPT"/>
</dbReference>
<evidence type="ECO:0000313" key="11">
    <source>
        <dbReference type="EMBL" id="KAK3937774.1"/>
    </source>
</evidence>
<keyword evidence="7 10" id="KW-1133">Transmembrane helix</keyword>
<gene>
    <name evidence="11" type="ORF">QBC46DRAFT_293604</name>
</gene>
<evidence type="ECO:0000256" key="10">
    <source>
        <dbReference type="SAM" id="Phobius"/>
    </source>
</evidence>
<evidence type="ECO:0000313" key="12">
    <source>
        <dbReference type="Proteomes" id="UP001303473"/>
    </source>
</evidence>
<comment type="caution">
    <text evidence="11">The sequence shown here is derived from an EMBL/GenBank/DDBJ whole genome shotgun (WGS) entry which is preliminary data.</text>
</comment>
<feature type="transmembrane region" description="Helical" evidence="10">
    <location>
        <begin position="148"/>
        <end position="168"/>
    </location>
</feature>
<feature type="transmembrane region" description="Helical" evidence="10">
    <location>
        <begin position="758"/>
        <end position="783"/>
    </location>
</feature>
<feature type="transmembrane region" description="Helical" evidence="10">
    <location>
        <begin position="717"/>
        <end position="737"/>
    </location>
</feature>
<dbReference type="Pfam" id="PF03169">
    <property type="entry name" value="OPT"/>
    <property type="match status" value="1"/>
</dbReference>
<feature type="transmembrane region" description="Helical" evidence="10">
    <location>
        <begin position="650"/>
        <end position="670"/>
    </location>
</feature>
<comment type="subcellular location">
    <subcellularLocation>
        <location evidence="1">Membrane</location>
        <topology evidence="1">Multi-pass membrane protein</topology>
    </subcellularLocation>
</comment>
<evidence type="ECO:0000256" key="9">
    <source>
        <dbReference type="SAM" id="MobiDB-lite"/>
    </source>
</evidence>
<evidence type="ECO:0000256" key="2">
    <source>
        <dbReference type="ARBA" id="ARBA00008807"/>
    </source>
</evidence>
<name>A0AAN6S270_9PEZI</name>
<keyword evidence="8 10" id="KW-0472">Membrane</keyword>
<dbReference type="PANTHER" id="PTHR22601">
    <property type="entry name" value="ISP4 LIKE PROTEIN"/>
    <property type="match status" value="1"/>
</dbReference>
<evidence type="ECO:0000256" key="5">
    <source>
        <dbReference type="ARBA" id="ARBA00022856"/>
    </source>
</evidence>
<dbReference type="InterPro" id="IPR004648">
    <property type="entry name" value="Oligpept_transpt"/>
</dbReference>
<dbReference type="NCBIfam" id="TIGR00728">
    <property type="entry name" value="OPT_sfam"/>
    <property type="match status" value="1"/>
</dbReference>
<dbReference type="GO" id="GO:0015031">
    <property type="term" value="P:protein transport"/>
    <property type="evidence" value="ECO:0007669"/>
    <property type="project" value="UniProtKB-KW"/>
</dbReference>
<keyword evidence="5" id="KW-0571">Peptide transport</keyword>
<feature type="transmembrane region" description="Helical" evidence="10">
    <location>
        <begin position="407"/>
        <end position="427"/>
    </location>
</feature>
<evidence type="ECO:0000256" key="6">
    <source>
        <dbReference type="ARBA" id="ARBA00022927"/>
    </source>
</evidence>
<evidence type="ECO:0000256" key="3">
    <source>
        <dbReference type="ARBA" id="ARBA00022448"/>
    </source>
</evidence>
<evidence type="ECO:0000256" key="7">
    <source>
        <dbReference type="ARBA" id="ARBA00022989"/>
    </source>
</evidence>